<dbReference type="EMBL" id="ML979144">
    <property type="protein sequence ID" value="KAF1911436.1"/>
    <property type="molecule type" value="Genomic_DNA"/>
</dbReference>
<feature type="region of interest" description="Disordered" evidence="1">
    <location>
        <begin position="369"/>
        <end position="432"/>
    </location>
</feature>
<organism evidence="2 3">
    <name type="scientific">Ampelomyces quisqualis</name>
    <name type="common">Powdery mildew agent</name>
    <dbReference type="NCBI Taxonomy" id="50730"/>
    <lineage>
        <taxon>Eukaryota</taxon>
        <taxon>Fungi</taxon>
        <taxon>Dikarya</taxon>
        <taxon>Ascomycota</taxon>
        <taxon>Pezizomycotina</taxon>
        <taxon>Dothideomycetes</taxon>
        <taxon>Pleosporomycetidae</taxon>
        <taxon>Pleosporales</taxon>
        <taxon>Pleosporineae</taxon>
        <taxon>Phaeosphaeriaceae</taxon>
        <taxon>Ampelomyces</taxon>
    </lineage>
</organism>
<feature type="region of interest" description="Disordered" evidence="1">
    <location>
        <begin position="518"/>
        <end position="645"/>
    </location>
</feature>
<dbReference type="Proteomes" id="UP000800096">
    <property type="component" value="Unassembled WGS sequence"/>
</dbReference>
<name>A0A6A5Q9M8_AMPQU</name>
<dbReference type="AlphaFoldDB" id="A0A6A5Q9M8"/>
<feature type="compositionally biased region" description="Acidic residues" evidence="1">
    <location>
        <begin position="589"/>
        <end position="599"/>
    </location>
</feature>
<evidence type="ECO:0000256" key="1">
    <source>
        <dbReference type="SAM" id="MobiDB-lite"/>
    </source>
</evidence>
<feature type="compositionally biased region" description="Polar residues" evidence="1">
    <location>
        <begin position="527"/>
        <end position="548"/>
    </location>
</feature>
<accession>A0A6A5Q9M8</accession>
<evidence type="ECO:0000313" key="3">
    <source>
        <dbReference type="Proteomes" id="UP000800096"/>
    </source>
</evidence>
<feature type="compositionally biased region" description="Basic and acidic residues" evidence="1">
    <location>
        <begin position="391"/>
        <end position="404"/>
    </location>
</feature>
<protein>
    <submittedName>
        <fullName evidence="2">Uncharacterized protein</fullName>
    </submittedName>
</protein>
<sequence length="645" mass="72170">MSDKSDFDGSGTLDHPMLVDGSEGSFETMQDGDNQPVGATSDESKVAQTIQTNSSTSATTHTSSHIIPAPSANASAKFPAPAAALQNSSVVLPVTTQAGPIVPGTVGLGPGDQYRRVAEETFTLDPNDSNWIIARLRVENPYAPGTYHEQVDRIPVMDSSARSPDNPDFYFIPDLKSAKIPMRHRASMKNSGHPDQWVRQPDSDVWTRRNKDGTGTDVWRPTILFRRFNETTNKYEEIYMNKKKLANVDPNEKLYQYGYNKWIDQIIRRRDSTYVKVVHKDHWSIKERQALFSAVNDYVRRNGLRRFGFDEGVKMSKEEMQTMTAAVNAVNGKSRQVDAVRSQIHSSHVRKNKAIFELLARAREMRERLARGEKVPRTERYPDQAIPLRDFPQEPRAKKRRVEELTDSDSDRDDQPPKADSPPSVALTGPIENKMGDINEADEFDGFWKINGLQPVCKHMRSNKKIKTEDASRREILSDDAWADTDEEIMSDAAEQAQEEAQWETCDEVLSGEDLEGGTLFEDDLQDNTPAEITTGISTPSVGNSDSGSDAEVVEAAQFLQRGKGRPQVFANASAPSPQQPKRKRGSDVPDDEDSDGDETSLSPQLKKRRHTPQIEVAGSDGDDEQDIPSPFLRRAIRKTRVART</sequence>
<evidence type="ECO:0000313" key="2">
    <source>
        <dbReference type="EMBL" id="KAF1911436.1"/>
    </source>
</evidence>
<feature type="compositionally biased region" description="Low complexity" evidence="1">
    <location>
        <begin position="52"/>
        <end position="70"/>
    </location>
</feature>
<feature type="compositionally biased region" description="Basic residues" evidence="1">
    <location>
        <begin position="635"/>
        <end position="645"/>
    </location>
</feature>
<proteinExistence type="predicted"/>
<keyword evidence="3" id="KW-1185">Reference proteome</keyword>
<dbReference type="OrthoDB" id="3799489at2759"/>
<gene>
    <name evidence="2" type="ORF">BDU57DRAFT_103930</name>
</gene>
<reference evidence="2" key="1">
    <citation type="journal article" date="2020" name="Stud. Mycol.">
        <title>101 Dothideomycetes genomes: a test case for predicting lifestyles and emergence of pathogens.</title>
        <authorList>
            <person name="Haridas S."/>
            <person name="Albert R."/>
            <person name="Binder M."/>
            <person name="Bloem J."/>
            <person name="Labutti K."/>
            <person name="Salamov A."/>
            <person name="Andreopoulos B."/>
            <person name="Baker S."/>
            <person name="Barry K."/>
            <person name="Bills G."/>
            <person name="Bluhm B."/>
            <person name="Cannon C."/>
            <person name="Castanera R."/>
            <person name="Culley D."/>
            <person name="Daum C."/>
            <person name="Ezra D."/>
            <person name="Gonzalez J."/>
            <person name="Henrissat B."/>
            <person name="Kuo A."/>
            <person name="Liang C."/>
            <person name="Lipzen A."/>
            <person name="Lutzoni F."/>
            <person name="Magnuson J."/>
            <person name="Mondo S."/>
            <person name="Nolan M."/>
            <person name="Ohm R."/>
            <person name="Pangilinan J."/>
            <person name="Park H.-J."/>
            <person name="Ramirez L."/>
            <person name="Alfaro M."/>
            <person name="Sun H."/>
            <person name="Tritt A."/>
            <person name="Yoshinaga Y."/>
            <person name="Zwiers L.-H."/>
            <person name="Turgeon B."/>
            <person name="Goodwin S."/>
            <person name="Spatafora J."/>
            <person name="Crous P."/>
            <person name="Grigoriev I."/>
        </authorList>
    </citation>
    <scope>NUCLEOTIDE SEQUENCE</scope>
    <source>
        <strain evidence="2">HMLAC05119</strain>
    </source>
</reference>
<feature type="region of interest" description="Disordered" evidence="1">
    <location>
        <begin position="1"/>
        <end position="70"/>
    </location>
</feature>
<feature type="compositionally biased region" description="Basic and acidic residues" evidence="1">
    <location>
        <begin position="369"/>
        <end position="382"/>
    </location>
</feature>